<accession>A0A0F9DMI2</accession>
<comment type="caution">
    <text evidence="1">The sequence shown here is derived from an EMBL/GenBank/DDBJ whole genome shotgun (WGS) entry which is preliminary data.</text>
</comment>
<organism evidence="1">
    <name type="scientific">marine sediment metagenome</name>
    <dbReference type="NCBI Taxonomy" id="412755"/>
    <lineage>
        <taxon>unclassified sequences</taxon>
        <taxon>metagenomes</taxon>
        <taxon>ecological metagenomes</taxon>
    </lineage>
</organism>
<name>A0A0F9DMI2_9ZZZZ</name>
<evidence type="ECO:0000313" key="1">
    <source>
        <dbReference type="EMBL" id="KKL62879.1"/>
    </source>
</evidence>
<gene>
    <name evidence="1" type="ORF">LCGC14_2180720</name>
</gene>
<protein>
    <submittedName>
        <fullName evidence="1">Uncharacterized protein</fullName>
    </submittedName>
</protein>
<reference evidence="1" key="1">
    <citation type="journal article" date="2015" name="Nature">
        <title>Complex archaea that bridge the gap between prokaryotes and eukaryotes.</title>
        <authorList>
            <person name="Spang A."/>
            <person name="Saw J.H."/>
            <person name="Jorgensen S.L."/>
            <person name="Zaremba-Niedzwiedzka K."/>
            <person name="Martijn J."/>
            <person name="Lind A.E."/>
            <person name="van Eijk R."/>
            <person name="Schleper C."/>
            <person name="Guy L."/>
            <person name="Ettema T.J."/>
        </authorList>
    </citation>
    <scope>NUCLEOTIDE SEQUENCE</scope>
</reference>
<proteinExistence type="predicted"/>
<dbReference type="EMBL" id="LAZR01028352">
    <property type="protein sequence ID" value="KKL62879.1"/>
    <property type="molecule type" value="Genomic_DNA"/>
</dbReference>
<sequence length="246" mass="28438">MIDIRQSEIGHVFSYMELIRATKAVWGAISWPSSEKPGFVVVVGARHKRLEGGYELAILEEFDSFNVRELVRQCIAMDLKYWLSWPRTEQSGDPKGQWLADNINDAAELFLKEGQEAFKHTIHRRHHKNAKLFKSRTSPDLRLTLHRTVLLDMANLYEFIIPQLLQWLLPERQLLYLKESKTWLDFNDFDALDASDIAGLKIGDRPALEALGFVCVELQKFLTRQDQMMYETEGVGDMGVKNLLEV</sequence>
<dbReference type="AlphaFoldDB" id="A0A0F9DMI2"/>